<dbReference type="GeneID" id="42797559"/>
<dbReference type="EMBL" id="CP045483">
    <property type="protein sequence ID" value="QGR18665.1"/>
    <property type="molecule type" value="Genomic_DNA"/>
</dbReference>
<name>A0A650CLV0_9CREN</name>
<dbReference type="AlphaFoldDB" id="A0A650CLV0"/>
<accession>A0A650CLV0</accession>
<organism evidence="1 2">
    <name type="scientific">Stygiolobus azoricus</name>
    <dbReference type="NCBI Taxonomy" id="41675"/>
    <lineage>
        <taxon>Archaea</taxon>
        <taxon>Thermoproteota</taxon>
        <taxon>Thermoprotei</taxon>
        <taxon>Sulfolobales</taxon>
        <taxon>Sulfolobaceae</taxon>
        <taxon>Stygiolobus</taxon>
    </lineage>
</organism>
<dbReference type="KEGG" id="sazo:D1868_00735"/>
<keyword evidence="2" id="KW-1185">Reference proteome</keyword>
<evidence type="ECO:0000313" key="2">
    <source>
        <dbReference type="Proteomes" id="UP000423396"/>
    </source>
</evidence>
<sequence length="106" mass="11923">MRLAEKFIRDALFLSLKMMNENDSSLAGKIWENVIKAIVAFAQEKSGKDVLALALGMASINAGEFRSNNYKSIVKETLKVAEKIGIQDEEVKKLYQEVKDSLKELE</sequence>
<proteinExistence type="predicted"/>
<reference evidence="1 2" key="1">
    <citation type="submission" date="2019-10" db="EMBL/GenBank/DDBJ databases">
        <title>Genome Sequences from Six Type Strain Members of the Archaeal Family Sulfolobaceae: Acidianus ambivalens, Acidianus infernus, Metallosphaera prunae, Stygiolobus azoricus, Sulfolobus metallicus, and Sulfurisphaera ohwakuensis.</title>
        <authorList>
            <person name="Counts J.A."/>
            <person name="Kelly R.M."/>
        </authorList>
    </citation>
    <scope>NUCLEOTIDE SEQUENCE [LARGE SCALE GENOMIC DNA]</scope>
    <source>
        <strain evidence="1 2">FC6</strain>
    </source>
</reference>
<evidence type="ECO:0000313" key="1">
    <source>
        <dbReference type="EMBL" id="QGR18665.1"/>
    </source>
</evidence>
<dbReference type="RefSeq" id="WP_156004854.1">
    <property type="nucleotide sequence ID" value="NZ_CP045483.1"/>
</dbReference>
<gene>
    <name evidence="1" type="ORF">D1868_00735</name>
</gene>
<dbReference type="OrthoDB" id="40469at2157"/>
<protein>
    <submittedName>
        <fullName evidence="1">Uncharacterized protein</fullName>
    </submittedName>
</protein>
<dbReference type="Proteomes" id="UP000423396">
    <property type="component" value="Chromosome"/>
</dbReference>